<name>A0ABP8GYI8_9SPHI</name>
<sequence length="221" mass="24916">MKTVLLLCCLSALVSMAVAQKKVLDIVSLHQLVNESISEHKLQEKARDRQRLVVTNEQANLTMLTRLKITYRTIQNRCHLLGTALDATRLGSEAYPLLLRISRDQQEILQLAAQNPTLTGLGFRSSIQFVDKAESLIRYITGLLLSAGAINQMLASDRKVLFDYVLAELHMLQGTSSNLLHMMQSARLSNIWQQVNPFQDYIDADKSIASDIIRHAKYLKP</sequence>
<keyword evidence="1" id="KW-0732">Signal</keyword>
<protein>
    <recommendedName>
        <fullName evidence="4">PilJ/NarX-like methyl-accepting chemotaxis transducer</fullName>
    </recommendedName>
</protein>
<dbReference type="Proteomes" id="UP001500582">
    <property type="component" value="Unassembled WGS sequence"/>
</dbReference>
<evidence type="ECO:0000313" key="2">
    <source>
        <dbReference type="EMBL" id="GAA4331787.1"/>
    </source>
</evidence>
<proteinExistence type="predicted"/>
<reference evidence="3" key="1">
    <citation type="journal article" date="2019" name="Int. J. Syst. Evol. Microbiol.">
        <title>The Global Catalogue of Microorganisms (GCM) 10K type strain sequencing project: providing services to taxonomists for standard genome sequencing and annotation.</title>
        <authorList>
            <consortium name="The Broad Institute Genomics Platform"/>
            <consortium name="The Broad Institute Genome Sequencing Center for Infectious Disease"/>
            <person name="Wu L."/>
            <person name="Ma J."/>
        </authorList>
    </citation>
    <scope>NUCLEOTIDE SEQUENCE [LARGE SCALE GENOMIC DNA]</scope>
    <source>
        <strain evidence="3">JCM 17705</strain>
    </source>
</reference>
<keyword evidence="3" id="KW-1185">Reference proteome</keyword>
<gene>
    <name evidence="2" type="ORF">GCM10023149_37780</name>
</gene>
<feature type="signal peptide" evidence="1">
    <location>
        <begin position="1"/>
        <end position="19"/>
    </location>
</feature>
<accession>A0ABP8GYI8</accession>
<dbReference type="EMBL" id="BAABFT010000011">
    <property type="protein sequence ID" value="GAA4331787.1"/>
    <property type="molecule type" value="Genomic_DNA"/>
</dbReference>
<organism evidence="2 3">
    <name type="scientific">Mucilaginibacter gynuensis</name>
    <dbReference type="NCBI Taxonomy" id="1302236"/>
    <lineage>
        <taxon>Bacteria</taxon>
        <taxon>Pseudomonadati</taxon>
        <taxon>Bacteroidota</taxon>
        <taxon>Sphingobacteriia</taxon>
        <taxon>Sphingobacteriales</taxon>
        <taxon>Sphingobacteriaceae</taxon>
        <taxon>Mucilaginibacter</taxon>
    </lineage>
</organism>
<feature type="chain" id="PRO_5045077719" description="PilJ/NarX-like methyl-accepting chemotaxis transducer" evidence="1">
    <location>
        <begin position="20"/>
        <end position="221"/>
    </location>
</feature>
<comment type="caution">
    <text evidence="2">The sequence shown here is derived from an EMBL/GenBank/DDBJ whole genome shotgun (WGS) entry which is preliminary data.</text>
</comment>
<dbReference type="RefSeq" id="WP_345212727.1">
    <property type="nucleotide sequence ID" value="NZ_BAABFT010000011.1"/>
</dbReference>
<evidence type="ECO:0008006" key="4">
    <source>
        <dbReference type="Google" id="ProtNLM"/>
    </source>
</evidence>
<evidence type="ECO:0000313" key="3">
    <source>
        <dbReference type="Proteomes" id="UP001500582"/>
    </source>
</evidence>
<evidence type="ECO:0000256" key="1">
    <source>
        <dbReference type="SAM" id="SignalP"/>
    </source>
</evidence>